<dbReference type="GO" id="GO:0004852">
    <property type="term" value="F:uroporphyrinogen-III synthase activity"/>
    <property type="evidence" value="ECO:0007669"/>
    <property type="project" value="UniProtKB-UniRule"/>
</dbReference>
<evidence type="ECO:0000313" key="15">
    <source>
        <dbReference type="EMBL" id="SDC20757.1"/>
    </source>
</evidence>
<dbReference type="SUPFAM" id="SSF53790">
    <property type="entry name" value="Tetrapyrrole methylase"/>
    <property type="match status" value="1"/>
</dbReference>
<dbReference type="CDD" id="cd06578">
    <property type="entry name" value="HemD"/>
    <property type="match status" value="1"/>
</dbReference>
<comment type="similarity">
    <text evidence="2 12">Belongs to the uroporphyrinogen-III synthase family.</text>
</comment>
<gene>
    <name evidence="15" type="ORF">SAMN04488112_104134</name>
</gene>
<protein>
    <recommendedName>
        <fullName evidence="10 12">Uroporphyrinogen-III synthase</fullName>
        <ecNumber evidence="3 12">4.2.1.75</ecNumber>
    </recommendedName>
</protein>
<dbReference type="Pfam" id="PF02602">
    <property type="entry name" value="HEM4"/>
    <property type="match status" value="1"/>
</dbReference>
<dbReference type="Gene3D" id="3.40.1010.10">
    <property type="entry name" value="Cobalt-precorrin-4 Transmethylase, Domain 1"/>
    <property type="match status" value="1"/>
</dbReference>
<dbReference type="GO" id="GO:0006782">
    <property type="term" value="P:protoporphyrinogen IX biosynthetic process"/>
    <property type="evidence" value="ECO:0007669"/>
    <property type="project" value="UniProtKB-UniRule"/>
</dbReference>
<dbReference type="GO" id="GO:0008168">
    <property type="term" value="F:methyltransferase activity"/>
    <property type="evidence" value="ECO:0007669"/>
    <property type="project" value="UniProtKB-KW"/>
</dbReference>
<organism evidence="15 16">
    <name type="scientific">Melghirimyces thermohalophilus</name>
    <dbReference type="NCBI Taxonomy" id="1236220"/>
    <lineage>
        <taxon>Bacteria</taxon>
        <taxon>Bacillati</taxon>
        <taxon>Bacillota</taxon>
        <taxon>Bacilli</taxon>
        <taxon>Bacillales</taxon>
        <taxon>Thermoactinomycetaceae</taxon>
        <taxon>Melghirimyces</taxon>
    </lineage>
</organism>
<evidence type="ECO:0000313" key="16">
    <source>
        <dbReference type="Proteomes" id="UP000199387"/>
    </source>
</evidence>
<comment type="catalytic activity">
    <reaction evidence="11 12">
        <text>hydroxymethylbilane = uroporphyrinogen III + H2O</text>
        <dbReference type="Rhea" id="RHEA:18965"/>
        <dbReference type="ChEBI" id="CHEBI:15377"/>
        <dbReference type="ChEBI" id="CHEBI:57308"/>
        <dbReference type="ChEBI" id="CHEBI:57845"/>
        <dbReference type="EC" id="4.2.1.75"/>
    </reaction>
</comment>
<feature type="domain" description="Tetrapyrrole methylase" evidence="13">
    <location>
        <begin position="8"/>
        <end position="200"/>
    </location>
</feature>
<dbReference type="EC" id="4.2.1.75" evidence="3 12"/>
<dbReference type="InterPro" id="IPR035996">
    <property type="entry name" value="4pyrrol_Methylase_sf"/>
</dbReference>
<dbReference type="STRING" id="1236220.SAMN04488112_104134"/>
<keyword evidence="5 15" id="KW-0808">Transferase</keyword>
<keyword evidence="8 12" id="KW-0627">Porphyrin biosynthesis</keyword>
<dbReference type="PANTHER" id="PTHR38042">
    <property type="entry name" value="UROPORPHYRINOGEN-III SYNTHASE, CHLOROPLASTIC"/>
    <property type="match status" value="1"/>
</dbReference>
<comment type="function">
    <text evidence="9 12">Catalyzes cyclization of the linear tetrapyrrole, hydroxymethylbilane, to the macrocyclic uroporphyrinogen III.</text>
</comment>
<evidence type="ECO:0000256" key="8">
    <source>
        <dbReference type="ARBA" id="ARBA00023244"/>
    </source>
</evidence>
<reference evidence="15 16" key="1">
    <citation type="submission" date="2016-10" db="EMBL/GenBank/DDBJ databases">
        <authorList>
            <person name="de Groot N.N."/>
        </authorList>
    </citation>
    <scope>NUCLEOTIDE SEQUENCE [LARGE SCALE GENOMIC DNA]</scope>
    <source>
        <strain evidence="15 16">DSM 45514</strain>
    </source>
</reference>
<evidence type="ECO:0000256" key="3">
    <source>
        <dbReference type="ARBA" id="ARBA00013109"/>
    </source>
</evidence>
<evidence type="ECO:0000256" key="12">
    <source>
        <dbReference type="RuleBase" id="RU366031"/>
    </source>
</evidence>
<dbReference type="UniPathway" id="UPA00251">
    <property type="reaction ID" value="UER00320"/>
</dbReference>
<feature type="domain" description="Tetrapyrrole biosynthesis uroporphyrinogen III synthase" evidence="14">
    <location>
        <begin position="250"/>
        <end position="481"/>
    </location>
</feature>
<dbReference type="OrthoDB" id="9815856at2"/>
<sequence>MTKGNKPVYLIGAGPGDPDLVSVKGRDALQRAELLVYDPAVPPALLQHLPSATIHLAAEAGSRDAVEALWQAFSKGEQAVRLVPGDPFLNPGSLWEAEQLAGKGARIEPVPGIPDETATAVYAGIGISSGWMVRRYRDMEMGEWQAFAGFHGTRILSLQGKEAPHAAEQLLAAGVDGETPVAWVESGTQVEQQVWIGSLHSFPAFAQNRGAGWMILGEAVQSRQRLAWYEQKPLFGRRVLITRAHEQSESMARKVRELGGETVEIPAIEIRPPEQLEALDAALNQLEQYQWVIFTSVNGVNHFFRHLNRLGLDVRRMHQARLAAIGPKTARALEWMGLRVEVLPQEYRAEALAETLRPLVTPGERVLLPRADIARKILARKLEQFGCQVTDVDGYRTVPAQQGARRIAELLRQGKLNVLTFTSSSTVRYFVKALRAVEPRWESLVKRAQVACIGPITADTARDAGIRVDAVADTYTIDGLIDAVTRLPGHPLRYEEE</sequence>
<dbReference type="EMBL" id="FMZA01000004">
    <property type="protein sequence ID" value="SDC20757.1"/>
    <property type="molecule type" value="Genomic_DNA"/>
</dbReference>
<evidence type="ECO:0000256" key="4">
    <source>
        <dbReference type="ARBA" id="ARBA00022603"/>
    </source>
</evidence>
<dbReference type="InterPro" id="IPR014777">
    <property type="entry name" value="4pyrrole_Mease_sub1"/>
</dbReference>
<dbReference type="InterPro" id="IPR000878">
    <property type="entry name" value="4pyrrol_Mease"/>
</dbReference>
<dbReference type="Gene3D" id="3.40.50.10090">
    <property type="match status" value="2"/>
</dbReference>
<evidence type="ECO:0000256" key="11">
    <source>
        <dbReference type="ARBA" id="ARBA00048617"/>
    </source>
</evidence>
<proteinExistence type="inferred from homology"/>
<evidence type="ECO:0000256" key="2">
    <source>
        <dbReference type="ARBA" id="ARBA00008133"/>
    </source>
</evidence>
<dbReference type="GO" id="GO:0006780">
    <property type="term" value="P:uroporphyrinogen III biosynthetic process"/>
    <property type="evidence" value="ECO:0007669"/>
    <property type="project" value="UniProtKB-UniRule"/>
</dbReference>
<dbReference type="GO" id="GO:0032259">
    <property type="term" value="P:methylation"/>
    <property type="evidence" value="ECO:0007669"/>
    <property type="project" value="UniProtKB-KW"/>
</dbReference>
<accession>A0A1G6JPY4</accession>
<evidence type="ECO:0000256" key="7">
    <source>
        <dbReference type="ARBA" id="ARBA00023239"/>
    </source>
</evidence>
<dbReference type="InterPro" id="IPR003754">
    <property type="entry name" value="4pyrrol_synth_uPrphyn_synth"/>
</dbReference>
<dbReference type="InterPro" id="IPR014776">
    <property type="entry name" value="4pyrrole_Mease_sub2"/>
</dbReference>
<keyword evidence="6" id="KW-0949">S-adenosyl-L-methionine</keyword>
<dbReference type="Gene3D" id="3.30.950.10">
    <property type="entry name" value="Methyltransferase, Cobalt-precorrin-4 Transmethylase, Domain 2"/>
    <property type="match status" value="1"/>
</dbReference>
<dbReference type="InterPro" id="IPR039793">
    <property type="entry name" value="UROS/Hem4"/>
</dbReference>
<evidence type="ECO:0000256" key="5">
    <source>
        <dbReference type="ARBA" id="ARBA00022679"/>
    </source>
</evidence>
<evidence type="ECO:0000259" key="14">
    <source>
        <dbReference type="Pfam" id="PF02602"/>
    </source>
</evidence>
<evidence type="ECO:0000256" key="9">
    <source>
        <dbReference type="ARBA" id="ARBA00037589"/>
    </source>
</evidence>
<evidence type="ECO:0000256" key="6">
    <source>
        <dbReference type="ARBA" id="ARBA00022691"/>
    </source>
</evidence>
<comment type="pathway">
    <text evidence="1 12">Porphyrin-containing compound metabolism; protoporphyrin-IX biosynthesis; coproporphyrinogen-III from 5-aminolevulinate: step 3/4.</text>
</comment>
<keyword evidence="4 15" id="KW-0489">Methyltransferase</keyword>
<dbReference type="Proteomes" id="UP000199387">
    <property type="component" value="Unassembled WGS sequence"/>
</dbReference>
<name>A0A1G6JPY4_9BACL</name>
<dbReference type="Pfam" id="PF00590">
    <property type="entry name" value="TP_methylase"/>
    <property type="match status" value="1"/>
</dbReference>
<dbReference type="SUPFAM" id="SSF69618">
    <property type="entry name" value="HemD-like"/>
    <property type="match status" value="1"/>
</dbReference>
<dbReference type="AlphaFoldDB" id="A0A1G6JPY4"/>
<evidence type="ECO:0000259" key="13">
    <source>
        <dbReference type="Pfam" id="PF00590"/>
    </source>
</evidence>
<dbReference type="RefSeq" id="WP_091566968.1">
    <property type="nucleotide sequence ID" value="NZ_FMZA01000004.1"/>
</dbReference>
<evidence type="ECO:0000256" key="10">
    <source>
        <dbReference type="ARBA" id="ARBA00040167"/>
    </source>
</evidence>
<keyword evidence="16" id="KW-1185">Reference proteome</keyword>
<dbReference type="PANTHER" id="PTHR38042:SF1">
    <property type="entry name" value="UROPORPHYRINOGEN-III SYNTHASE, CHLOROPLASTIC"/>
    <property type="match status" value="1"/>
</dbReference>
<keyword evidence="7 12" id="KW-0456">Lyase</keyword>
<dbReference type="InterPro" id="IPR036108">
    <property type="entry name" value="4pyrrol_syn_uPrphyn_synt_sf"/>
</dbReference>
<dbReference type="FunFam" id="3.40.50.10090:FF:000001">
    <property type="entry name" value="Bifunctional uroporphyrinogen-III C-methyltransferase/uroporphyrinogen-III synthase"/>
    <property type="match status" value="1"/>
</dbReference>
<evidence type="ECO:0000256" key="1">
    <source>
        <dbReference type="ARBA" id="ARBA00004772"/>
    </source>
</evidence>